<evidence type="ECO:0000256" key="5">
    <source>
        <dbReference type="ARBA" id="ARBA00023136"/>
    </source>
</evidence>
<evidence type="ECO:0000256" key="2">
    <source>
        <dbReference type="ARBA" id="ARBA00007590"/>
    </source>
</evidence>
<dbReference type="PANTHER" id="PTHR12668">
    <property type="entry name" value="TRANSMEMBRANE PROTEIN 14, 15"/>
    <property type="match status" value="1"/>
</dbReference>
<dbReference type="AlphaFoldDB" id="A0A200Q6H2"/>
<protein>
    <submittedName>
        <fullName evidence="7">Uncharacterized protein family UPF0136</fullName>
    </submittedName>
</protein>
<accession>A0A200Q6H2</accession>
<evidence type="ECO:0000313" key="7">
    <source>
        <dbReference type="EMBL" id="OVA06070.1"/>
    </source>
</evidence>
<dbReference type="Pfam" id="PF03647">
    <property type="entry name" value="Tmemb_14"/>
    <property type="match status" value="1"/>
</dbReference>
<evidence type="ECO:0000256" key="3">
    <source>
        <dbReference type="ARBA" id="ARBA00022692"/>
    </source>
</evidence>
<dbReference type="Proteomes" id="UP000195402">
    <property type="component" value="Unassembled WGS sequence"/>
</dbReference>
<comment type="subcellular location">
    <subcellularLocation>
        <location evidence="1">Membrane</location>
    </subcellularLocation>
</comment>
<name>A0A200Q6H2_MACCD</name>
<feature type="transmembrane region" description="Helical" evidence="6">
    <location>
        <begin position="226"/>
        <end position="246"/>
    </location>
</feature>
<dbReference type="OrthoDB" id="768548at2759"/>
<dbReference type="FunCoup" id="A0A200Q6H2">
    <property type="interactions" value="1656"/>
</dbReference>
<keyword evidence="4 6" id="KW-1133">Transmembrane helix</keyword>
<feature type="transmembrane region" description="Helical" evidence="6">
    <location>
        <begin position="252"/>
        <end position="271"/>
    </location>
</feature>
<dbReference type="STRING" id="56857.A0A200Q6H2"/>
<evidence type="ECO:0000256" key="4">
    <source>
        <dbReference type="ARBA" id="ARBA00022989"/>
    </source>
</evidence>
<evidence type="ECO:0000256" key="6">
    <source>
        <dbReference type="SAM" id="Phobius"/>
    </source>
</evidence>
<reference evidence="7 8" key="1">
    <citation type="journal article" date="2017" name="Mol. Plant">
        <title>The Genome of Medicinal Plant Macleaya cordata Provides New Insights into Benzylisoquinoline Alkaloids Metabolism.</title>
        <authorList>
            <person name="Liu X."/>
            <person name="Liu Y."/>
            <person name="Huang P."/>
            <person name="Ma Y."/>
            <person name="Qing Z."/>
            <person name="Tang Q."/>
            <person name="Cao H."/>
            <person name="Cheng P."/>
            <person name="Zheng Y."/>
            <person name="Yuan Z."/>
            <person name="Zhou Y."/>
            <person name="Liu J."/>
            <person name="Tang Z."/>
            <person name="Zhuo Y."/>
            <person name="Zhang Y."/>
            <person name="Yu L."/>
            <person name="Huang J."/>
            <person name="Yang P."/>
            <person name="Peng Q."/>
            <person name="Zhang J."/>
            <person name="Jiang W."/>
            <person name="Zhang Z."/>
            <person name="Lin K."/>
            <person name="Ro D.K."/>
            <person name="Chen X."/>
            <person name="Xiong X."/>
            <person name="Shang Y."/>
            <person name="Huang S."/>
            <person name="Zeng J."/>
        </authorList>
    </citation>
    <scope>NUCLEOTIDE SEQUENCE [LARGE SCALE GENOMIC DNA]</scope>
    <source>
        <strain evidence="8">cv. BLH2017</strain>
        <tissue evidence="7">Root</tissue>
    </source>
</reference>
<dbReference type="InterPro" id="IPR044890">
    <property type="entry name" value="TMEM14_sf"/>
</dbReference>
<comment type="similarity">
    <text evidence="2">Belongs to the TMEM14 family.</text>
</comment>
<dbReference type="GO" id="GO:0015245">
    <property type="term" value="F:fatty acid transmembrane transporter activity"/>
    <property type="evidence" value="ECO:0007669"/>
    <property type="project" value="TreeGrafter"/>
</dbReference>
<comment type="caution">
    <text evidence="7">The sequence shown here is derived from an EMBL/GenBank/DDBJ whole genome shotgun (WGS) entry which is preliminary data.</text>
</comment>
<gene>
    <name evidence="7" type="ORF">BVC80_1709g16</name>
</gene>
<dbReference type="PANTHER" id="PTHR12668:SF43">
    <property type="entry name" value="TRANSMEMBRANE PROTEIN 14 HOMOLOG"/>
    <property type="match status" value="1"/>
</dbReference>
<dbReference type="Gene3D" id="1.10.10.1740">
    <property type="entry name" value="Transmembrane protein 14-like"/>
    <property type="match status" value="1"/>
</dbReference>
<dbReference type="InParanoid" id="A0A200Q6H2"/>
<organism evidence="7 8">
    <name type="scientific">Macleaya cordata</name>
    <name type="common">Five-seeded plume-poppy</name>
    <name type="synonym">Bocconia cordata</name>
    <dbReference type="NCBI Taxonomy" id="56857"/>
    <lineage>
        <taxon>Eukaryota</taxon>
        <taxon>Viridiplantae</taxon>
        <taxon>Streptophyta</taxon>
        <taxon>Embryophyta</taxon>
        <taxon>Tracheophyta</taxon>
        <taxon>Spermatophyta</taxon>
        <taxon>Magnoliopsida</taxon>
        <taxon>Ranunculales</taxon>
        <taxon>Papaveraceae</taxon>
        <taxon>Papaveroideae</taxon>
        <taxon>Macleaya</taxon>
    </lineage>
</organism>
<dbReference type="InterPro" id="IPR005349">
    <property type="entry name" value="TMEM14"/>
</dbReference>
<sequence length="361" mass="40224">MTALLESFVQINPTPYPNPNPNPNPNTKNLPFKKGFMALAQSSSFSSLRFQAPLRNQCHRVSATTRCVSTRGFGAHFLSLDRRRRTRNPLIVSFAASHEDSKHSEIEIEKTKSELEVGAEESQEAWKRMLESFKEQTIKMQGMSQEAYDVYYKKAMVILKETSEQLKIQAEKASQDLSVIAKEISEEGKEYLSTAAEKSPEEVKDIVETFASSTDDLKEVSKVRDFYVGIPYGALLSVCGFLSFMITGSLSGIRFGVILGGTLLALSISSLRSWKRGESSDLVLKGQAAIAGIIFLRDLRLLSQVRGSLHHAIMIFTTFIRGHHFLVLLRLSSAIETCALMHFGCIPVKAQAAHFSKIHPF</sequence>
<keyword evidence="3 6" id="KW-0812">Transmembrane</keyword>
<dbReference type="EMBL" id="MVGT01002976">
    <property type="protein sequence ID" value="OVA06070.1"/>
    <property type="molecule type" value="Genomic_DNA"/>
</dbReference>
<keyword evidence="5 6" id="KW-0472">Membrane</keyword>
<keyword evidence="8" id="KW-1185">Reference proteome</keyword>
<proteinExistence type="inferred from homology"/>
<dbReference type="OMA" id="HEYLVMA"/>
<evidence type="ECO:0000256" key="1">
    <source>
        <dbReference type="ARBA" id="ARBA00004370"/>
    </source>
</evidence>
<dbReference type="GO" id="GO:0009706">
    <property type="term" value="C:chloroplast inner membrane"/>
    <property type="evidence" value="ECO:0007669"/>
    <property type="project" value="TreeGrafter"/>
</dbReference>
<evidence type="ECO:0000313" key="8">
    <source>
        <dbReference type="Proteomes" id="UP000195402"/>
    </source>
</evidence>